<gene>
    <name evidence="1" type="ORF">OO013_19990</name>
</gene>
<reference evidence="1 2" key="1">
    <citation type="submission" date="2022-11" db="EMBL/GenBank/DDBJ databases">
        <title>The characterization of three novel Bacteroidetes species and genomic analysis of their roles in tidal elemental geochemical cycles.</title>
        <authorList>
            <person name="Ma K."/>
        </authorList>
    </citation>
    <scope>NUCLEOTIDE SEQUENCE [LARGE SCALE GENOMIC DNA]</scope>
    <source>
        <strain evidence="1 2">M17</strain>
    </source>
</reference>
<accession>A0ABT3RYG0</accession>
<proteinExistence type="predicted"/>
<organism evidence="1 2">
    <name type="scientific">Mangrovivirga halotolerans</name>
    <dbReference type="NCBI Taxonomy" id="2993936"/>
    <lineage>
        <taxon>Bacteria</taxon>
        <taxon>Pseudomonadati</taxon>
        <taxon>Bacteroidota</taxon>
        <taxon>Cytophagia</taxon>
        <taxon>Cytophagales</taxon>
        <taxon>Mangrovivirgaceae</taxon>
        <taxon>Mangrovivirga</taxon>
    </lineage>
</organism>
<evidence type="ECO:0008006" key="3">
    <source>
        <dbReference type="Google" id="ProtNLM"/>
    </source>
</evidence>
<evidence type="ECO:0000313" key="1">
    <source>
        <dbReference type="EMBL" id="MCX2746170.1"/>
    </source>
</evidence>
<sequence>MKYFWIILLCVGCQLNDNKSNIEYMYSVYNRDQTIEDTISIYSDDLNIQMKTDTSNNEIRLIGHKEIISKFDTIIIYKYLFDNITANDEETLYFFNQRYGMIVIKSAWWGDYQKLISNGNKEDDETIKKLGDMIIFDKEFFKYK</sequence>
<evidence type="ECO:0000313" key="2">
    <source>
        <dbReference type="Proteomes" id="UP001209885"/>
    </source>
</evidence>
<dbReference type="RefSeq" id="WP_266058899.1">
    <property type="nucleotide sequence ID" value="NZ_JAPFQN010000021.1"/>
</dbReference>
<comment type="caution">
    <text evidence="1">The sequence shown here is derived from an EMBL/GenBank/DDBJ whole genome shotgun (WGS) entry which is preliminary data.</text>
</comment>
<dbReference type="Proteomes" id="UP001209885">
    <property type="component" value="Unassembled WGS sequence"/>
</dbReference>
<name>A0ABT3RYG0_9BACT</name>
<dbReference type="EMBL" id="JAPFQN010000021">
    <property type="protein sequence ID" value="MCX2746170.1"/>
    <property type="molecule type" value="Genomic_DNA"/>
</dbReference>
<protein>
    <recommendedName>
        <fullName evidence="3">Nuclear transport factor 2 family protein</fullName>
    </recommendedName>
</protein>
<keyword evidence="2" id="KW-1185">Reference proteome</keyword>